<dbReference type="STRING" id="388950.GCA_001611675_02239"/>
<sequence>MRYSTLLFLLIFLIVSPFAKAQLNNSALLQQVPVQEQNANQIRIGVSALGFLKNNEYFNKIADGYTLFGYQLHPKISYQPTGNVKVEAGVLLWKDFGASGYEDIAPTFTIKVQQENWALLFGTLEGNLNHGYIEPLYDFERLLTNRLENGIQFKRNTRGLRLDAWVDWANMLYEGENDQELVNGGAVANFLLLGLEGRGNLADSLYLRLPVQFTAQHKGGQIDISDLPLTTVANAAIGLELEKKYTQGLLHRLYTSNYVVGFKDFSNEFQLPYQEGYGLYLNVGADTKYQDVMLSYWCGDGYITELGGQLYQSASTTFRYPEYLQEERELLIVRFMNDIALLENLSLTLRLEPLLDLNDTKLEFSSGFYLNFNTDFFLAKPRR</sequence>
<gene>
    <name evidence="2" type="ORF">SAMN04487941_2825</name>
</gene>
<keyword evidence="1" id="KW-0732">Signal</keyword>
<keyword evidence="3" id="KW-1185">Reference proteome</keyword>
<reference evidence="3" key="1">
    <citation type="submission" date="2016-10" db="EMBL/GenBank/DDBJ databases">
        <authorList>
            <person name="Varghese N."/>
        </authorList>
    </citation>
    <scope>NUCLEOTIDE SEQUENCE [LARGE SCALE GENOMIC DNA]</scope>
    <source>
        <strain evidence="3">DSM 18820</strain>
    </source>
</reference>
<organism evidence="2 3">
    <name type="scientific">Pontibacter akesuensis</name>
    <dbReference type="NCBI Taxonomy" id="388950"/>
    <lineage>
        <taxon>Bacteria</taxon>
        <taxon>Pseudomonadati</taxon>
        <taxon>Bacteroidota</taxon>
        <taxon>Cytophagia</taxon>
        <taxon>Cytophagales</taxon>
        <taxon>Hymenobacteraceae</taxon>
        <taxon>Pontibacter</taxon>
    </lineage>
</organism>
<dbReference type="AlphaFoldDB" id="A0A1I7JFQ7"/>
<accession>A0A1I7JFQ7</accession>
<feature type="chain" id="PRO_5010368177" evidence="1">
    <location>
        <begin position="22"/>
        <end position="383"/>
    </location>
</feature>
<dbReference type="EMBL" id="FPCA01000003">
    <property type="protein sequence ID" value="SFU84029.1"/>
    <property type="molecule type" value="Genomic_DNA"/>
</dbReference>
<feature type="signal peptide" evidence="1">
    <location>
        <begin position="1"/>
        <end position="21"/>
    </location>
</feature>
<evidence type="ECO:0000256" key="1">
    <source>
        <dbReference type="SAM" id="SignalP"/>
    </source>
</evidence>
<proteinExistence type="predicted"/>
<evidence type="ECO:0000313" key="3">
    <source>
        <dbReference type="Proteomes" id="UP000182491"/>
    </source>
</evidence>
<dbReference type="Proteomes" id="UP000182491">
    <property type="component" value="Unassembled WGS sequence"/>
</dbReference>
<name>A0A1I7JFQ7_9BACT</name>
<evidence type="ECO:0000313" key="2">
    <source>
        <dbReference type="EMBL" id="SFU84029.1"/>
    </source>
</evidence>
<protein>
    <submittedName>
        <fullName evidence="2">Uncharacterized protein</fullName>
    </submittedName>
</protein>